<dbReference type="eggNOG" id="KOG2319">
    <property type="taxonomic scope" value="Eukaryota"/>
</dbReference>
<dbReference type="GO" id="GO:0008270">
    <property type="term" value="F:zinc ion binding"/>
    <property type="evidence" value="ECO:0007669"/>
    <property type="project" value="UniProtKB-KW"/>
</dbReference>
<dbReference type="Pfam" id="PF02204">
    <property type="entry name" value="VPS9"/>
    <property type="match status" value="1"/>
</dbReference>
<dbReference type="SUPFAM" id="SSF57716">
    <property type="entry name" value="Glucocorticoid receptor-like (DNA-binding domain)"/>
    <property type="match status" value="1"/>
</dbReference>
<dbReference type="AlphaFoldDB" id="B4LG79"/>
<accession>B4LG79</accession>
<dbReference type="Pfam" id="PF18151">
    <property type="entry name" value="DUF5601"/>
    <property type="match status" value="1"/>
</dbReference>
<evidence type="ECO:0008006" key="9">
    <source>
        <dbReference type="Google" id="ProtNLM"/>
    </source>
</evidence>
<dbReference type="GO" id="GO:0003677">
    <property type="term" value="F:DNA binding"/>
    <property type="evidence" value="ECO:0007669"/>
    <property type="project" value="InterPro"/>
</dbReference>
<evidence type="ECO:0000259" key="5">
    <source>
        <dbReference type="PROSITE" id="PS51036"/>
    </source>
</evidence>
<dbReference type="OrthoDB" id="300289at2759"/>
<dbReference type="InterPro" id="IPR037191">
    <property type="entry name" value="VPS9_dom_sf"/>
</dbReference>
<dbReference type="Proteomes" id="UP000008792">
    <property type="component" value="Unassembled WGS sequence"/>
</dbReference>
<feature type="domain" description="VPS9" evidence="6">
    <location>
        <begin position="239"/>
        <end position="382"/>
    </location>
</feature>
<dbReference type="Gene3D" id="1.20.1050.80">
    <property type="entry name" value="VPS9 domain"/>
    <property type="match status" value="1"/>
</dbReference>
<dbReference type="Pfam" id="PF01754">
    <property type="entry name" value="zf-A20"/>
    <property type="match status" value="1"/>
</dbReference>
<evidence type="ECO:0000256" key="1">
    <source>
        <dbReference type="ARBA" id="ARBA00022723"/>
    </source>
</evidence>
<sequence>MANRAPMLRIGQQDLKCRQGCGFYGNTQFDGLCSKCFRERNDKQRKKQRASEDHEALYTGASSAGGTMEHKSPQHSLSLGRAKPKKQPEKEQPHNETPTASSTMPRKKFTVPAVLQKTLKNKLAVPQQPRVPSATEKQFMLQLRQLRIPDDAKRKLKSEIQRLDHEIRKYMNNNSTKNVDELSDLVQNAYTRVADIVHNDQRFEIATNEDRDSAIDFFEKVVMTQNHNLLFSPYFTTDEESDIKVQKRIRQLSWITAKHLDCSIDEVNAEARDLVYNAISELVGIDSYYSPQEKLLCTVRCCRHIFELLKRSTGGPASADDFLPALIFVVLKANPVRLHSNLNFVNRFTNASRVMSGEGGYYFTNLCSAIAFIENLNGESLSIGAEEFDALMSGEQTYSTPWESALLACESLHLISENMKCMEQLQKRNSVIATGIKDFERELIEFQREVTEKVDTVMAKAPLTLLPIKTPPFLISQARAHLSQDGVEAVAGHYQTNLLSGGLGQHQLSAKSKEKELATHEDSHLEAAHTLALKDTSIGSVGRLSPLHQNLPQPDQLFASPIFNYTPFDAVSLLEESSENGDVLMLGSEFQGGLTNINYDFDLSDQSGENSVADESKLNLDEFDPLVQQRQQIASTVPNSAAELSLLDTTTDSLIDCDVPLAGALLPSPLKPEVANYRGFSNFDIPSISCNTGDFSSLNQDVNDPGVPAPSNK</sequence>
<dbReference type="OMA" id="GHYQANV"/>
<dbReference type="STRING" id="7244.B4LG79"/>
<keyword evidence="1" id="KW-0479">Metal-binding</keyword>
<evidence type="ECO:0000256" key="3">
    <source>
        <dbReference type="ARBA" id="ARBA00022833"/>
    </source>
</evidence>
<dbReference type="KEGG" id="dvi:6622757"/>
<dbReference type="GO" id="GO:0016192">
    <property type="term" value="P:vesicle-mediated transport"/>
    <property type="evidence" value="ECO:0007669"/>
    <property type="project" value="InterPro"/>
</dbReference>
<dbReference type="InterPro" id="IPR045046">
    <property type="entry name" value="Vps9-like"/>
</dbReference>
<dbReference type="PROSITE" id="PS51205">
    <property type="entry name" value="VPS9"/>
    <property type="match status" value="1"/>
</dbReference>
<dbReference type="SUPFAM" id="SSF109993">
    <property type="entry name" value="VPS9 domain"/>
    <property type="match status" value="1"/>
</dbReference>
<evidence type="ECO:0000256" key="4">
    <source>
        <dbReference type="SAM" id="MobiDB-lite"/>
    </source>
</evidence>
<feature type="region of interest" description="Disordered" evidence="4">
    <location>
        <begin position="61"/>
        <end position="106"/>
    </location>
</feature>
<dbReference type="PhylomeDB" id="B4LG79"/>
<feature type="compositionally biased region" description="Polar residues" evidence="4">
    <location>
        <begin position="95"/>
        <end position="104"/>
    </location>
</feature>
<dbReference type="GO" id="GO:0030139">
    <property type="term" value="C:endocytic vesicle"/>
    <property type="evidence" value="ECO:0007669"/>
    <property type="project" value="TreeGrafter"/>
</dbReference>
<keyword evidence="3" id="KW-0862">Zinc</keyword>
<dbReference type="SMR" id="B4LG79"/>
<dbReference type="GO" id="GO:0005085">
    <property type="term" value="F:guanyl-nucleotide exchange factor activity"/>
    <property type="evidence" value="ECO:0007669"/>
    <property type="project" value="InterPro"/>
</dbReference>
<evidence type="ECO:0000259" key="6">
    <source>
        <dbReference type="PROSITE" id="PS51205"/>
    </source>
</evidence>
<dbReference type="PANTHER" id="PTHR23101">
    <property type="entry name" value="RAB GDP/GTP EXCHANGE FACTOR"/>
    <property type="match status" value="1"/>
</dbReference>
<dbReference type="SMART" id="SM00167">
    <property type="entry name" value="VPS9"/>
    <property type="match status" value="1"/>
</dbReference>
<dbReference type="InterPro" id="IPR003123">
    <property type="entry name" value="VPS9"/>
</dbReference>
<dbReference type="Gene3D" id="1.20.5.4770">
    <property type="match status" value="1"/>
</dbReference>
<reference evidence="7 8" key="1">
    <citation type="journal article" date="2007" name="Nature">
        <title>Evolution of genes and genomes on the Drosophila phylogeny.</title>
        <authorList>
            <consortium name="Drosophila 12 Genomes Consortium"/>
            <person name="Clark A.G."/>
            <person name="Eisen M.B."/>
            <person name="Smith D.R."/>
            <person name="Bergman C.M."/>
            <person name="Oliver B."/>
            <person name="Markow T.A."/>
            <person name="Kaufman T.C."/>
            <person name="Kellis M."/>
            <person name="Gelbart W."/>
            <person name="Iyer V.N."/>
            <person name="Pollard D.A."/>
            <person name="Sackton T.B."/>
            <person name="Larracuente A.M."/>
            <person name="Singh N.D."/>
            <person name="Abad J.P."/>
            <person name="Abt D.N."/>
            <person name="Adryan B."/>
            <person name="Aguade M."/>
            <person name="Akashi H."/>
            <person name="Anderson W.W."/>
            <person name="Aquadro C.F."/>
            <person name="Ardell D.H."/>
            <person name="Arguello R."/>
            <person name="Artieri C.G."/>
            <person name="Barbash D.A."/>
            <person name="Barker D."/>
            <person name="Barsanti P."/>
            <person name="Batterham P."/>
            <person name="Batzoglou S."/>
            <person name="Begun D."/>
            <person name="Bhutkar A."/>
            <person name="Blanco E."/>
            <person name="Bosak S.A."/>
            <person name="Bradley R.K."/>
            <person name="Brand A.D."/>
            <person name="Brent M.R."/>
            <person name="Brooks A.N."/>
            <person name="Brown R.H."/>
            <person name="Butlin R.K."/>
            <person name="Caggese C."/>
            <person name="Calvi B.R."/>
            <person name="Bernardo de Carvalho A."/>
            <person name="Caspi A."/>
            <person name="Castrezana S."/>
            <person name="Celniker S.E."/>
            <person name="Chang J.L."/>
            <person name="Chapple C."/>
            <person name="Chatterji S."/>
            <person name="Chinwalla A."/>
            <person name="Civetta A."/>
            <person name="Clifton S.W."/>
            <person name="Comeron J.M."/>
            <person name="Costello J.C."/>
            <person name="Coyne J.A."/>
            <person name="Daub J."/>
            <person name="David R.G."/>
            <person name="Delcher A.L."/>
            <person name="Delehaunty K."/>
            <person name="Do C.B."/>
            <person name="Ebling H."/>
            <person name="Edwards K."/>
            <person name="Eickbush T."/>
            <person name="Evans J.D."/>
            <person name="Filipski A."/>
            <person name="Findeiss S."/>
            <person name="Freyhult E."/>
            <person name="Fulton L."/>
            <person name="Fulton R."/>
            <person name="Garcia A.C."/>
            <person name="Gardiner A."/>
            <person name="Garfield D.A."/>
            <person name="Garvin B.E."/>
            <person name="Gibson G."/>
            <person name="Gilbert D."/>
            <person name="Gnerre S."/>
            <person name="Godfrey J."/>
            <person name="Good R."/>
            <person name="Gotea V."/>
            <person name="Gravely B."/>
            <person name="Greenberg A.J."/>
            <person name="Griffiths-Jones S."/>
            <person name="Gross S."/>
            <person name="Guigo R."/>
            <person name="Gustafson E.A."/>
            <person name="Haerty W."/>
            <person name="Hahn M.W."/>
            <person name="Halligan D.L."/>
            <person name="Halpern A.L."/>
            <person name="Halter G.M."/>
            <person name="Han M.V."/>
            <person name="Heger A."/>
            <person name="Hillier L."/>
            <person name="Hinrichs A.S."/>
            <person name="Holmes I."/>
            <person name="Hoskins R.A."/>
            <person name="Hubisz M.J."/>
            <person name="Hultmark D."/>
            <person name="Huntley M.A."/>
            <person name="Jaffe D.B."/>
            <person name="Jagadeeshan S."/>
            <person name="Jeck W.R."/>
            <person name="Johnson J."/>
            <person name="Jones C.D."/>
            <person name="Jordan W.C."/>
            <person name="Karpen G.H."/>
            <person name="Kataoka E."/>
            <person name="Keightley P.D."/>
            <person name="Kheradpour P."/>
            <person name="Kirkness E.F."/>
            <person name="Koerich L.B."/>
            <person name="Kristiansen K."/>
            <person name="Kudrna D."/>
            <person name="Kulathinal R.J."/>
            <person name="Kumar S."/>
            <person name="Kwok R."/>
            <person name="Lander E."/>
            <person name="Langley C.H."/>
            <person name="Lapoint R."/>
            <person name="Lazzaro B.P."/>
            <person name="Lee S.J."/>
            <person name="Levesque L."/>
            <person name="Li R."/>
            <person name="Lin C.F."/>
            <person name="Lin M.F."/>
            <person name="Lindblad-Toh K."/>
            <person name="Llopart A."/>
            <person name="Long M."/>
            <person name="Low L."/>
            <person name="Lozovsky E."/>
            <person name="Lu J."/>
            <person name="Luo M."/>
            <person name="Machado C.A."/>
            <person name="Makalowski W."/>
            <person name="Marzo M."/>
            <person name="Matsuda M."/>
            <person name="Matzkin L."/>
            <person name="McAllister B."/>
            <person name="McBride C.S."/>
            <person name="McKernan B."/>
            <person name="McKernan K."/>
            <person name="Mendez-Lago M."/>
            <person name="Minx P."/>
            <person name="Mollenhauer M.U."/>
            <person name="Montooth K."/>
            <person name="Mount S.M."/>
            <person name="Mu X."/>
            <person name="Myers E."/>
            <person name="Negre B."/>
            <person name="Newfeld S."/>
            <person name="Nielsen R."/>
            <person name="Noor M.A."/>
            <person name="O'Grady P."/>
            <person name="Pachter L."/>
            <person name="Papaceit M."/>
            <person name="Parisi M.J."/>
            <person name="Parisi M."/>
            <person name="Parts L."/>
            <person name="Pedersen J.S."/>
            <person name="Pesole G."/>
            <person name="Phillippy A.M."/>
            <person name="Ponting C.P."/>
            <person name="Pop M."/>
            <person name="Porcelli D."/>
            <person name="Powell J.R."/>
            <person name="Prohaska S."/>
            <person name="Pruitt K."/>
            <person name="Puig M."/>
            <person name="Quesneville H."/>
            <person name="Ram K.R."/>
            <person name="Rand D."/>
            <person name="Rasmussen M.D."/>
            <person name="Reed L.K."/>
            <person name="Reenan R."/>
            <person name="Reily A."/>
            <person name="Remington K.A."/>
            <person name="Rieger T.T."/>
            <person name="Ritchie M.G."/>
            <person name="Robin C."/>
            <person name="Rogers Y.H."/>
            <person name="Rohde C."/>
            <person name="Rozas J."/>
            <person name="Rubenfield M.J."/>
            <person name="Ruiz A."/>
            <person name="Russo S."/>
            <person name="Salzberg S.L."/>
            <person name="Sanchez-Gracia A."/>
            <person name="Saranga D.J."/>
            <person name="Sato H."/>
            <person name="Schaeffer S.W."/>
            <person name="Schatz M.C."/>
            <person name="Schlenke T."/>
            <person name="Schwartz R."/>
            <person name="Segarra C."/>
            <person name="Singh R.S."/>
            <person name="Sirot L."/>
            <person name="Sirota M."/>
            <person name="Sisneros N.B."/>
            <person name="Smith C.D."/>
            <person name="Smith T.F."/>
            <person name="Spieth J."/>
            <person name="Stage D.E."/>
            <person name="Stark A."/>
            <person name="Stephan W."/>
            <person name="Strausberg R.L."/>
            <person name="Strempel S."/>
            <person name="Sturgill D."/>
            <person name="Sutton G."/>
            <person name="Sutton G.G."/>
            <person name="Tao W."/>
            <person name="Teichmann S."/>
            <person name="Tobari Y.N."/>
            <person name="Tomimura Y."/>
            <person name="Tsolas J.M."/>
            <person name="Valente V.L."/>
            <person name="Venter E."/>
            <person name="Venter J.C."/>
            <person name="Vicario S."/>
            <person name="Vieira F.G."/>
            <person name="Vilella A.J."/>
            <person name="Villasante A."/>
            <person name="Walenz B."/>
            <person name="Wang J."/>
            <person name="Wasserman M."/>
            <person name="Watts T."/>
            <person name="Wilson D."/>
            <person name="Wilson R.K."/>
            <person name="Wing R.A."/>
            <person name="Wolfner M.F."/>
            <person name="Wong A."/>
            <person name="Wong G.K."/>
            <person name="Wu C.I."/>
            <person name="Wu G."/>
            <person name="Yamamoto D."/>
            <person name="Yang H.P."/>
            <person name="Yang S.P."/>
            <person name="Yorke J.A."/>
            <person name="Yoshida K."/>
            <person name="Zdobnov E."/>
            <person name="Zhang P."/>
            <person name="Zhang Y."/>
            <person name="Zimin A.V."/>
            <person name="Baldwin J."/>
            <person name="Abdouelleil A."/>
            <person name="Abdulkadir J."/>
            <person name="Abebe A."/>
            <person name="Abera B."/>
            <person name="Abreu J."/>
            <person name="Acer S.C."/>
            <person name="Aftuck L."/>
            <person name="Alexander A."/>
            <person name="An P."/>
            <person name="Anderson E."/>
            <person name="Anderson S."/>
            <person name="Arachi H."/>
            <person name="Azer M."/>
            <person name="Bachantsang P."/>
            <person name="Barry A."/>
            <person name="Bayul T."/>
            <person name="Berlin A."/>
            <person name="Bessette D."/>
            <person name="Bloom T."/>
            <person name="Blye J."/>
            <person name="Boguslavskiy L."/>
            <person name="Bonnet C."/>
            <person name="Boukhgalter B."/>
            <person name="Bourzgui I."/>
            <person name="Brown A."/>
            <person name="Cahill P."/>
            <person name="Channer S."/>
            <person name="Cheshatsang Y."/>
            <person name="Chuda L."/>
            <person name="Citroen M."/>
            <person name="Collymore A."/>
            <person name="Cooke P."/>
            <person name="Costello M."/>
            <person name="D'Aco K."/>
            <person name="Daza R."/>
            <person name="De Haan G."/>
            <person name="DeGray S."/>
            <person name="DeMaso C."/>
            <person name="Dhargay N."/>
            <person name="Dooley K."/>
            <person name="Dooley E."/>
            <person name="Doricent M."/>
            <person name="Dorje P."/>
            <person name="Dorjee K."/>
            <person name="Dupes A."/>
            <person name="Elong R."/>
            <person name="Falk J."/>
            <person name="Farina A."/>
            <person name="Faro S."/>
            <person name="Ferguson D."/>
            <person name="Fisher S."/>
            <person name="Foley C.D."/>
            <person name="Franke A."/>
            <person name="Friedrich D."/>
            <person name="Gadbois L."/>
            <person name="Gearin G."/>
            <person name="Gearin C.R."/>
            <person name="Giannoukos G."/>
            <person name="Goode T."/>
            <person name="Graham J."/>
            <person name="Grandbois E."/>
            <person name="Grewal S."/>
            <person name="Gyaltsen K."/>
            <person name="Hafez N."/>
            <person name="Hagos B."/>
            <person name="Hall J."/>
            <person name="Henson C."/>
            <person name="Hollinger A."/>
            <person name="Honan T."/>
            <person name="Huard M.D."/>
            <person name="Hughes L."/>
            <person name="Hurhula B."/>
            <person name="Husby M.E."/>
            <person name="Kamat A."/>
            <person name="Kanga B."/>
            <person name="Kashin S."/>
            <person name="Khazanovich D."/>
            <person name="Kisner P."/>
            <person name="Lance K."/>
            <person name="Lara M."/>
            <person name="Lee W."/>
            <person name="Lennon N."/>
            <person name="Letendre F."/>
            <person name="LeVine R."/>
            <person name="Lipovsky A."/>
            <person name="Liu X."/>
            <person name="Liu J."/>
            <person name="Liu S."/>
            <person name="Lokyitsang T."/>
            <person name="Lokyitsang Y."/>
            <person name="Lubonja R."/>
            <person name="Lui A."/>
            <person name="MacDonald P."/>
            <person name="Magnisalis V."/>
            <person name="Maru K."/>
            <person name="Matthews C."/>
            <person name="McCusker W."/>
            <person name="McDonough S."/>
            <person name="Mehta T."/>
            <person name="Meldrim J."/>
            <person name="Meneus L."/>
            <person name="Mihai O."/>
            <person name="Mihalev A."/>
            <person name="Mihova T."/>
            <person name="Mittelman R."/>
            <person name="Mlenga V."/>
            <person name="Montmayeur A."/>
            <person name="Mulrain L."/>
            <person name="Navidi A."/>
            <person name="Naylor J."/>
            <person name="Negash T."/>
            <person name="Nguyen T."/>
            <person name="Nguyen N."/>
            <person name="Nicol R."/>
            <person name="Norbu C."/>
            <person name="Norbu N."/>
            <person name="Novod N."/>
            <person name="O'Neill B."/>
            <person name="Osman S."/>
            <person name="Markiewicz E."/>
            <person name="Oyono O.L."/>
            <person name="Patti C."/>
            <person name="Phunkhang P."/>
            <person name="Pierre F."/>
            <person name="Priest M."/>
            <person name="Raghuraman S."/>
            <person name="Rege F."/>
            <person name="Reyes R."/>
            <person name="Rise C."/>
            <person name="Rogov P."/>
            <person name="Ross K."/>
            <person name="Ryan E."/>
            <person name="Settipalli S."/>
            <person name="Shea T."/>
            <person name="Sherpa N."/>
            <person name="Shi L."/>
            <person name="Shih D."/>
            <person name="Sparrow T."/>
            <person name="Spaulding J."/>
            <person name="Stalker J."/>
            <person name="Stange-Thomann N."/>
            <person name="Stavropoulos S."/>
            <person name="Stone C."/>
            <person name="Strader C."/>
            <person name="Tesfaye S."/>
            <person name="Thomson T."/>
            <person name="Thoulutsang Y."/>
            <person name="Thoulutsang D."/>
            <person name="Topham K."/>
            <person name="Topping I."/>
            <person name="Tsamla T."/>
            <person name="Vassiliev H."/>
            <person name="Vo A."/>
            <person name="Wangchuk T."/>
            <person name="Wangdi T."/>
            <person name="Weiand M."/>
            <person name="Wilkinson J."/>
            <person name="Wilson A."/>
            <person name="Yadav S."/>
            <person name="Young G."/>
            <person name="Yu Q."/>
            <person name="Zembek L."/>
            <person name="Zhong D."/>
            <person name="Zimmer A."/>
            <person name="Zwirko Z."/>
            <person name="Jaffe D.B."/>
            <person name="Alvarez P."/>
            <person name="Brockman W."/>
            <person name="Butler J."/>
            <person name="Chin C."/>
            <person name="Gnerre S."/>
            <person name="Grabherr M."/>
            <person name="Kleber M."/>
            <person name="Mauceli E."/>
            <person name="MacCallum I."/>
        </authorList>
    </citation>
    <scope>NUCLEOTIDE SEQUENCE [LARGE SCALE GENOMIC DNA]</scope>
    <source>
        <strain evidence="8">Tucson 15010-1051.87</strain>
    </source>
</reference>
<gene>
    <name evidence="7" type="primary">Dvir\GJ12144</name>
    <name evidence="7" type="ORF">Dvir_GJ12144</name>
</gene>
<dbReference type="HOGENOM" id="CLU_018416_0_0_1"/>
<evidence type="ECO:0000313" key="7">
    <source>
        <dbReference type="EMBL" id="EDW69387.1"/>
    </source>
</evidence>
<proteinExistence type="predicted"/>
<dbReference type="GO" id="GO:0031267">
    <property type="term" value="F:small GTPase binding"/>
    <property type="evidence" value="ECO:0007669"/>
    <property type="project" value="TreeGrafter"/>
</dbReference>
<protein>
    <recommendedName>
        <fullName evidence="9">Rab5 GDP/GTP exchange factor</fullName>
    </recommendedName>
</protein>
<dbReference type="InterPro" id="IPR002653">
    <property type="entry name" value="Znf_A20"/>
</dbReference>
<keyword evidence="8" id="KW-1185">Reference proteome</keyword>
<name>B4LG79_DROVI</name>
<dbReference type="InParanoid" id="B4LG79"/>
<dbReference type="eggNOG" id="KOG3173">
    <property type="taxonomic scope" value="Eukaryota"/>
</dbReference>
<keyword evidence="2" id="KW-0863">Zinc-finger</keyword>
<feature type="domain" description="A20-type" evidence="5">
    <location>
        <begin position="11"/>
        <end position="45"/>
    </location>
</feature>
<dbReference type="GO" id="GO:0005829">
    <property type="term" value="C:cytosol"/>
    <property type="evidence" value="ECO:0007669"/>
    <property type="project" value="TreeGrafter"/>
</dbReference>
<evidence type="ECO:0000256" key="2">
    <source>
        <dbReference type="ARBA" id="ARBA00022771"/>
    </source>
</evidence>
<dbReference type="PANTHER" id="PTHR23101:SF122">
    <property type="entry name" value="RABAPTIN-5-ASSOCIATED EXCHANGE FACTOR FOR RAB5"/>
    <property type="match status" value="1"/>
</dbReference>
<organism evidence="7 8">
    <name type="scientific">Drosophila virilis</name>
    <name type="common">Fruit fly</name>
    <dbReference type="NCBI Taxonomy" id="7244"/>
    <lineage>
        <taxon>Eukaryota</taxon>
        <taxon>Metazoa</taxon>
        <taxon>Ecdysozoa</taxon>
        <taxon>Arthropoda</taxon>
        <taxon>Hexapoda</taxon>
        <taxon>Insecta</taxon>
        <taxon>Pterygota</taxon>
        <taxon>Neoptera</taxon>
        <taxon>Endopterygota</taxon>
        <taxon>Diptera</taxon>
        <taxon>Brachycera</taxon>
        <taxon>Muscomorpha</taxon>
        <taxon>Ephydroidea</taxon>
        <taxon>Drosophilidae</taxon>
        <taxon>Drosophila</taxon>
    </lineage>
</organism>
<dbReference type="InterPro" id="IPR041545">
    <property type="entry name" value="DUF5601"/>
</dbReference>
<dbReference type="FunCoup" id="B4LG79">
    <property type="interactions" value="764"/>
</dbReference>
<dbReference type="SMART" id="SM00259">
    <property type="entry name" value="ZnF_A20"/>
    <property type="match status" value="1"/>
</dbReference>
<dbReference type="EMBL" id="CH940647">
    <property type="protein sequence ID" value="EDW69387.1"/>
    <property type="molecule type" value="Genomic_DNA"/>
</dbReference>
<evidence type="ECO:0000313" key="8">
    <source>
        <dbReference type="Proteomes" id="UP000008792"/>
    </source>
</evidence>
<dbReference type="PROSITE" id="PS51036">
    <property type="entry name" value="ZF_A20"/>
    <property type="match status" value="1"/>
</dbReference>
<dbReference type="Gene3D" id="1.10.246.120">
    <property type="match status" value="1"/>
</dbReference>